<name>A0ABY9H5D2_9GAMM</name>
<proteinExistence type="predicted"/>
<reference evidence="2 3" key="1">
    <citation type="submission" date="2023-08" db="EMBL/GenBank/DDBJ databases">
        <title>Transcriptome Analysis of Halomonas alkalicola CICC 11012s to Identify the Genes Involved in Alkaline Tolerances.</title>
        <authorList>
            <person name="Zhai L."/>
        </authorList>
    </citation>
    <scope>NUCLEOTIDE SEQUENCE [LARGE SCALE GENOMIC DNA]</scope>
    <source>
        <strain evidence="2 3">CICC 11012s</strain>
    </source>
</reference>
<protein>
    <submittedName>
        <fullName evidence="2">Uncharacterized protein</fullName>
    </submittedName>
</protein>
<organism evidence="2 3">
    <name type="scientific">Halomonas alkalicola</name>
    <dbReference type="NCBI Taxonomy" id="1930622"/>
    <lineage>
        <taxon>Bacteria</taxon>
        <taxon>Pseudomonadati</taxon>
        <taxon>Pseudomonadota</taxon>
        <taxon>Gammaproteobacteria</taxon>
        <taxon>Oceanospirillales</taxon>
        <taxon>Halomonadaceae</taxon>
        <taxon>Halomonas</taxon>
    </lineage>
</organism>
<dbReference type="RefSeq" id="WP_305501476.1">
    <property type="nucleotide sequence ID" value="NZ_CP131913.1"/>
</dbReference>
<feature type="compositionally biased region" description="Basic and acidic residues" evidence="1">
    <location>
        <begin position="67"/>
        <end position="77"/>
    </location>
</feature>
<evidence type="ECO:0000313" key="3">
    <source>
        <dbReference type="Proteomes" id="UP001235344"/>
    </source>
</evidence>
<sequence length="88" mass="9916">MGNVDRPRALAARLSRHCHQGCRMLSKRSTLLATLLFGPLLLAGCTTYTFPDGSQETLWGVPTDDETLTREERDRQAPRYRVPGEMPE</sequence>
<dbReference type="EMBL" id="CP131913">
    <property type="protein sequence ID" value="WLI73654.1"/>
    <property type="molecule type" value="Genomic_DNA"/>
</dbReference>
<accession>A0ABY9H5D2</accession>
<evidence type="ECO:0000256" key="1">
    <source>
        <dbReference type="SAM" id="MobiDB-lite"/>
    </source>
</evidence>
<feature type="region of interest" description="Disordered" evidence="1">
    <location>
        <begin position="54"/>
        <end position="88"/>
    </location>
</feature>
<evidence type="ECO:0000313" key="2">
    <source>
        <dbReference type="EMBL" id="WLI73654.1"/>
    </source>
</evidence>
<dbReference type="Proteomes" id="UP001235344">
    <property type="component" value="Chromosome"/>
</dbReference>
<keyword evidence="3" id="KW-1185">Reference proteome</keyword>
<gene>
    <name evidence="2" type="ORF">B6N23_01555</name>
</gene>